<dbReference type="InterPro" id="IPR023803">
    <property type="entry name" value="Ribosomal_bS16_dom_sf"/>
</dbReference>
<evidence type="ECO:0000256" key="2">
    <source>
        <dbReference type="ARBA" id="ARBA00023274"/>
    </source>
</evidence>
<evidence type="ECO:0000256" key="3">
    <source>
        <dbReference type="HAMAP-Rule" id="MF_00385"/>
    </source>
</evidence>
<sequence>MSVRIRLTKVGKKHQVSFRIVAQDAKSKRDGKFLENLGFYNPHAKPELKIKDDRMNFWILRGAKPTEAVTKLLSELNDKRRTTNAKPEEKSSIRP</sequence>
<evidence type="ECO:0000313" key="6">
    <source>
        <dbReference type="Proteomes" id="UP000034493"/>
    </source>
</evidence>
<comment type="similarity">
    <text evidence="3">Belongs to the bacterial ribosomal protein bS16 family.</text>
</comment>
<gene>
    <name evidence="3" type="primary">rpsP</name>
    <name evidence="5" type="ORF">UU56_C0012G0012</name>
</gene>
<dbReference type="GO" id="GO:0003735">
    <property type="term" value="F:structural constituent of ribosome"/>
    <property type="evidence" value="ECO:0007669"/>
    <property type="project" value="InterPro"/>
</dbReference>
<proteinExistence type="inferred from homology"/>
<dbReference type="GO" id="GO:0006412">
    <property type="term" value="P:translation"/>
    <property type="evidence" value="ECO:0007669"/>
    <property type="project" value="UniProtKB-UniRule"/>
</dbReference>
<keyword evidence="2 3" id="KW-0687">Ribonucleoprotein</keyword>
<feature type="compositionally biased region" description="Basic and acidic residues" evidence="4">
    <location>
        <begin position="76"/>
        <end position="95"/>
    </location>
</feature>
<dbReference type="NCBIfam" id="TIGR00002">
    <property type="entry name" value="S16"/>
    <property type="match status" value="1"/>
</dbReference>
<dbReference type="Proteomes" id="UP000034493">
    <property type="component" value="Unassembled WGS sequence"/>
</dbReference>
<dbReference type="GO" id="GO:0015935">
    <property type="term" value="C:small ribosomal subunit"/>
    <property type="evidence" value="ECO:0007669"/>
    <property type="project" value="TreeGrafter"/>
</dbReference>
<protein>
    <recommendedName>
        <fullName evidence="3">Small ribosomal subunit protein bS16</fullName>
    </recommendedName>
</protein>
<dbReference type="EMBL" id="LCBC01000012">
    <property type="protein sequence ID" value="KKS03938.1"/>
    <property type="molecule type" value="Genomic_DNA"/>
</dbReference>
<dbReference type="Gene3D" id="3.30.1320.10">
    <property type="match status" value="1"/>
</dbReference>
<evidence type="ECO:0000256" key="4">
    <source>
        <dbReference type="SAM" id="MobiDB-lite"/>
    </source>
</evidence>
<reference evidence="5 6" key="1">
    <citation type="journal article" date="2015" name="Nature">
        <title>rRNA introns, odd ribosomes, and small enigmatic genomes across a large radiation of phyla.</title>
        <authorList>
            <person name="Brown C.T."/>
            <person name="Hug L.A."/>
            <person name="Thomas B.C."/>
            <person name="Sharon I."/>
            <person name="Castelle C.J."/>
            <person name="Singh A."/>
            <person name="Wilkins M.J."/>
            <person name="Williams K.H."/>
            <person name="Banfield J.F."/>
        </authorList>
    </citation>
    <scope>NUCLEOTIDE SEQUENCE [LARGE SCALE GENOMIC DNA]</scope>
</reference>
<feature type="region of interest" description="Disordered" evidence="4">
    <location>
        <begin position="75"/>
        <end position="95"/>
    </location>
</feature>
<dbReference type="Pfam" id="PF00886">
    <property type="entry name" value="Ribosomal_S16"/>
    <property type="match status" value="1"/>
</dbReference>
<dbReference type="HAMAP" id="MF_00385">
    <property type="entry name" value="Ribosomal_bS16"/>
    <property type="match status" value="1"/>
</dbReference>
<comment type="caution">
    <text evidence="5">The sequence shown here is derived from an EMBL/GenBank/DDBJ whole genome shotgun (WGS) entry which is preliminary data.</text>
</comment>
<dbReference type="PANTHER" id="PTHR12919:SF20">
    <property type="entry name" value="SMALL RIBOSOMAL SUBUNIT PROTEIN BS16M"/>
    <property type="match status" value="1"/>
</dbReference>
<dbReference type="SUPFAM" id="SSF54565">
    <property type="entry name" value="Ribosomal protein S16"/>
    <property type="match status" value="1"/>
</dbReference>
<organism evidence="5 6">
    <name type="scientific">Candidatus Curtissbacteria bacterium GW2011_GWA2_41_24</name>
    <dbReference type="NCBI Taxonomy" id="1618411"/>
    <lineage>
        <taxon>Bacteria</taxon>
        <taxon>Candidatus Curtissiibacteriota</taxon>
    </lineage>
</organism>
<evidence type="ECO:0000313" key="5">
    <source>
        <dbReference type="EMBL" id="KKS03938.1"/>
    </source>
</evidence>
<accession>A0A0G0YTZ6</accession>
<dbReference type="AlphaFoldDB" id="A0A0G0YTZ6"/>
<evidence type="ECO:0000256" key="1">
    <source>
        <dbReference type="ARBA" id="ARBA00022980"/>
    </source>
</evidence>
<dbReference type="InterPro" id="IPR000307">
    <property type="entry name" value="Ribosomal_bS16"/>
</dbReference>
<keyword evidence="1 3" id="KW-0689">Ribosomal protein</keyword>
<dbReference type="PANTHER" id="PTHR12919">
    <property type="entry name" value="30S RIBOSOMAL PROTEIN S16"/>
    <property type="match status" value="1"/>
</dbReference>
<dbReference type="GO" id="GO:0005737">
    <property type="term" value="C:cytoplasm"/>
    <property type="evidence" value="ECO:0007669"/>
    <property type="project" value="UniProtKB-ARBA"/>
</dbReference>
<name>A0A0G0YTZ6_9BACT</name>